<dbReference type="AlphaFoldDB" id="A0A2I1HUB2"/>
<evidence type="ECO:0000313" key="2">
    <source>
        <dbReference type="EMBL" id="PKY63121.1"/>
    </source>
</evidence>
<dbReference type="EMBL" id="LLXI01009062">
    <property type="protein sequence ID" value="PKY63121.1"/>
    <property type="molecule type" value="Genomic_DNA"/>
</dbReference>
<proteinExistence type="predicted"/>
<name>A0A2I1HUB2_9GLOM</name>
<accession>A0A2I1HUB2</accession>
<dbReference type="EMBL" id="LLXI01007168">
    <property type="protein sequence ID" value="PKY62462.1"/>
    <property type="molecule type" value="Genomic_DNA"/>
</dbReference>
<protein>
    <submittedName>
        <fullName evidence="1">Uncharacterized protein</fullName>
    </submittedName>
</protein>
<dbReference type="VEuPathDB" id="FungiDB:RhiirA1_388124"/>
<sequence>QKEAVDNQFFDNVHRHHQYPFIDTSFSQVCTQLSSPIVTNIEIIEDENTHVYEELYDHLIDVMERSLEILRDQQSKRNFKWVKGVEKNFKPIEKMLSEITLYKRKRTMPRFKDHSHNTLFFN</sequence>
<evidence type="ECO:0000313" key="1">
    <source>
        <dbReference type="EMBL" id="PKY62462.1"/>
    </source>
</evidence>
<comment type="caution">
    <text evidence="1">The sequence shown here is derived from an EMBL/GenBank/DDBJ whole genome shotgun (WGS) entry which is preliminary data.</text>
</comment>
<organism evidence="1 3">
    <name type="scientific">Rhizophagus irregularis</name>
    <dbReference type="NCBI Taxonomy" id="588596"/>
    <lineage>
        <taxon>Eukaryota</taxon>
        <taxon>Fungi</taxon>
        <taxon>Fungi incertae sedis</taxon>
        <taxon>Mucoromycota</taxon>
        <taxon>Glomeromycotina</taxon>
        <taxon>Glomeromycetes</taxon>
        <taxon>Glomerales</taxon>
        <taxon>Glomeraceae</taxon>
        <taxon>Rhizophagus</taxon>
    </lineage>
</organism>
<reference evidence="1 3" key="1">
    <citation type="submission" date="2015-10" db="EMBL/GenBank/DDBJ databases">
        <title>Genome analyses suggest a sexual origin of heterokaryosis in a supposedly ancient asexual fungus.</title>
        <authorList>
            <person name="Ropars J."/>
            <person name="Sedzielewska K."/>
            <person name="Noel J."/>
            <person name="Charron P."/>
            <person name="Farinelli L."/>
            <person name="Marton T."/>
            <person name="Kruger M."/>
            <person name="Pelin A."/>
            <person name="Brachmann A."/>
            <person name="Corradi N."/>
        </authorList>
    </citation>
    <scope>NUCLEOTIDE SEQUENCE [LARGE SCALE GENOMIC DNA]</scope>
    <source>
        <strain evidence="1 3">A4</strain>
    </source>
</reference>
<dbReference type="VEuPathDB" id="FungiDB:FUN_018398"/>
<dbReference type="VEuPathDB" id="FungiDB:RhiirFUN_018904"/>
<dbReference type="Proteomes" id="UP000234323">
    <property type="component" value="Unassembled WGS sequence"/>
</dbReference>
<keyword evidence="3" id="KW-1185">Reference proteome</keyword>
<evidence type="ECO:0000313" key="3">
    <source>
        <dbReference type="Proteomes" id="UP000234323"/>
    </source>
</evidence>
<gene>
    <name evidence="1" type="ORF">RhiirA4_488960</name>
    <name evidence="2" type="ORF">RhiirA4_491055</name>
</gene>
<feature type="non-terminal residue" evidence="1">
    <location>
        <position position="1"/>
    </location>
</feature>